<evidence type="ECO:0000256" key="5">
    <source>
        <dbReference type="ARBA" id="ARBA00023180"/>
    </source>
</evidence>
<evidence type="ECO:0000256" key="3">
    <source>
        <dbReference type="ARBA" id="ARBA00022729"/>
    </source>
</evidence>
<evidence type="ECO:0000313" key="7">
    <source>
        <dbReference type="EMBL" id="EMR64052.1"/>
    </source>
</evidence>
<evidence type="ECO:0000256" key="1">
    <source>
        <dbReference type="ARBA" id="ARBA00011079"/>
    </source>
</evidence>
<dbReference type="OrthoDB" id="1735038at2759"/>
<evidence type="ECO:0000256" key="6">
    <source>
        <dbReference type="SAM" id="SignalP"/>
    </source>
</evidence>
<dbReference type="Pfam" id="PF05577">
    <property type="entry name" value="Peptidase_S28"/>
    <property type="match status" value="2"/>
</dbReference>
<dbReference type="GO" id="GO:0070008">
    <property type="term" value="F:serine-type exopeptidase activity"/>
    <property type="evidence" value="ECO:0007669"/>
    <property type="project" value="InterPro"/>
</dbReference>
<dbReference type="InterPro" id="IPR029058">
    <property type="entry name" value="AB_hydrolase_fold"/>
</dbReference>
<proteinExistence type="inferred from homology"/>
<dbReference type="GO" id="GO:0008239">
    <property type="term" value="F:dipeptidyl-peptidase activity"/>
    <property type="evidence" value="ECO:0007669"/>
    <property type="project" value="TreeGrafter"/>
</dbReference>
<dbReference type="FunFam" id="3.40.50.1820:FF:000165">
    <property type="entry name" value="Serine peptidase, putative"/>
    <property type="match status" value="1"/>
</dbReference>
<protein>
    <submittedName>
        <fullName evidence="7">Putative serine carboxypeptidase s28 protein</fullName>
    </submittedName>
</protein>
<dbReference type="OMA" id="CERFDVY"/>
<dbReference type="PANTHER" id="PTHR11010:SF23">
    <property type="entry name" value="SERINE PEPTIDASE"/>
    <property type="match status" value="1"/>
</dbReference>
<comment type="similarity">
    <text evidence="1">Belongs to the peptidase S28 family.</text>
</comment>
<dbReference type="GO" id="GO:0006508">
    <property type="term" value="P:proteolysis"/>
    <property type="evidence" value="ECO:0007669"/>
    <property type="project" value="UniProtKB-KW"/>
</dbReference>
<dbReference type="SUPFAM" id="SSF53474">
    <property type="entry name" value="alpha/beta-Hydrolases"/>
    <property type="match status" value="1"/>
</dbReference>
<feature type="chain" id="PRO_5004084661" evidence="6">
    <location>
        <begin position="22"/>
        <end position="546"/>
    </location>
</feature>
<evidence type="ECO:0000256" key="4">
    <source>
        <dbReference type="ARBA" id="ARBA00022801"/>
    </source>
</evidence>
<feature type="signal peptide" evidence="6">
    <location>
        <begin position="1"/>
        <end position="21"/>
    </location>
</feature>
<dbReference type="eggNOG" id="KOG2182">
    <property type="taxonomic scope" value="Eukaryota"/>
</dbReference>
<evidence type="ECO:0000256" key="2">
    <source>
        <dbReference type="ARBA" id="ARBA00022670"/>
    </source>
</evidence>
<dbReference type="InterPro" id="IPR008758">
    <property type="entry name" value="Peptidase_S28"/>
</dbReference>
<dbReference type="PANTHER" id="PTHR11010">
    <property type="entry name" value="PROTEASE S28 PRO-X CARBOXYPEPTIDASE-RELATED"/>
    <property type="match status" value="1"/>
</dbReference>
<evidence type="ECO:0000313" key="8">
    <source>
        <dbReference type="Proteomes" id="UP000012174"/>
    </source>
</evidence>
<dbReference type="GO" id="GO:0004180">
    <property type="term" value="F:carboxypeptidase activity"/>
    <property type="evidence" value="ECO:0007669"/>
    <property type="project" value="UniProtKB-KW"/>
</dbReference>
<accession>M7SIQ0</accession>
<dbReference type="Proteomes" id="UP000012174">
    <property type="component" value="Unassembled WGS sequence"/>
</dbReference>
<keyword evidence="5" id="KW-0325">Glycoprotein</keyword>
<keyword evidence="8" id="KW-1185">Reference proteome</keyword>
<reference evidence="8" key="1">
    <citation type="journal article" date="2013" name="Genome Announc.">
        <title>Draft genome sequence of the grapevine dieback fungus Eutypa lata UCR-EL1.</title>
        <authorList>
            <person name="Blanco-Ulate B."/>
            <person name="Rolshausen P.E."/>
            <person name="Cantu D."/>
        </authorList>
    </citation>
    <scope>NUCLEOTIDE SEQUENCE [LARGE SCALE GENOMIC DNA]</scope>
    <source>
        <strain evidence="8">UCR-EL1</strain>
    </source>
</reference>
<keyword evidence="7" id="KW-0121">Carboxypeptidase</keyword>
<dbReference type="Gene3D" id="3.40.50.1820">
    <property type="entry name" value="alpha/beta hydrolase"/>
    <property type="match status" value="2"/>
</dbReference>
<dbReference type="KEGG" id="ela:UCREL1_9016"/>
<gene>
    <name evidence="7" type="ORF">UCREL1_9016</name>
</gene>
<keyword evidence="2" id="KW-0645">Protease</keyword>
<dbReference type="AlphaFoldDB" id="M7SIQ0"/>
<organism evidence="7 8">
    <name type="scientific">Eutypa lata (strain UCR-EL1)</name>
    <name type="common">Grapevine dieback disease fungus</name>
    <name type="synonym">Eutypa armeniacae</name>
    <dbReference type="NCBI Taxonomy" id="1287681"/>
    <lineage>
        <taxon>Eukaryota</taxon>
        <taxon>Fungi</taxon>
        <taxon>Dikarya</taxon>
        <taxon>Ascomycota</taxon>
        <taxon>Pezizomycotina</taxon>
        <taxon>Sordariomycetes</taxon>
        <taxon>Xylariomycetidae</taxon>
        <taxon>Xylariales</taxon>
        <taxon>Diatrypaceae</taxon>
        <taxon>Eutypa</taxon>
    </lineage>
</organism>
<dbReference type="HOGENOM" id="CLU_023630_1_0_1"/>
<keyword evidence="4" id="KW-0378">Hydrolase</keyword>
<keyword evidence="3 6" id="KW-0732">Signal</keyword>
<name>M7SIQ0_EUTLA</name>
<dbReference type="EMBL" id="KB707126">
    <property type="protein sequence ID" value="EMR64052.1"/>
    <property type="molecule type" value="Genomic_DNA"/>
</dbReference>
<sequence length="546" mass="60858">MKVSMLQSVFSCVLTIGTAVALTPPVPIPPPDKLEENVFAALADSSQSETGIAYFEQYIDHDNPDFGTFSQTYWYNATFWKGPGSPVILFTPGEIAATGYTGYLTDATITGLIAKEVGGAVVLVEHRYWGNSTPYEEQSTKALQFLNLDQSVADFVHFARTAKLPFDKNGSSNAESAPWIWSGGSYSGALGAWVESLAPGTFWATHSSSGPVQAVYNYWEYFYPIQQGMPANCSEDFSAVIDHVDGIFLHGSEEEQADIKQMFGLQDVPHGDDAAAAISAPIWAWQSIQLYSGYSTFYQMCDAIEGFAPNATALKYGDGAVGLEKALPNYAKWYTTNYLPGLCESYGYDDWQGEDNILCLDTYNASSPMFMDWTESNAFARTWAWMTCNDPFFYWQTGAPEDRPTVFSRLANAEYWQRQCELFFPQEGEYTYGSKRGKTAEMLNEHTQGWHLEDTKRLFWVNGEFDPWRSASMASEFRPEGPIESTPEAPAILIPGARHCNDLRVTNADANEDVKNTQDAVVKQIAEWTDEFYSSGKGRRGLPRRS</sequence>